<dbReference type="GO" id="GO:0016020">
    <property type="term" value="C:membrane"/>
    <property type="evidence" value="ECO:0007669"/>
    <property type="project" value="UniProtKB-SubCell"/>
</dbReference>
<evidence type="ECO:0000256" key="2">
    <source>
        <dbReference type="ARBA" id="ARBA00022692"/>
    </source>
</evidence>
<evidence type="ECO:0000256" key="5">
    <source>
        <dbReference type="ARBA" id="ARBA00023136"/>
    </source>
</evidence>
<organism evidence="8 9">
    <name type="scientific">Halalkalibacter hemicellulosilyticusJCM 9152</name>
    <dbReference type="NCBI Taxonomy" id="1236971"/>
    <lineage>
        <taxon>Bacteria</taxon>
        <taxon>Bacillati</taxon>
        <taxon>Bacillota</taxon>
        <taxon>Bacilli</taxon>
        <taxon>Bacillales</taxon>
        <taxon>Bacillaceae</taxon>
        <taxon>Halalkalibacter</taxon>
    </lineage>
</organism>
<protein>
    <submittedName>
        <fullName evidence="8">Cytochrome c-type biogenesis protein Ccs1/ResB</fullName>
    </submittedName>
</protein>
<dbReference type="Pfam" id="PF05140">
    <property type="entry name" value="ResB"/>
    <property type="match status" value="1"/>
</dbReference>
<comment type="subcellular location">
    <subcellularLocation>
        <location evidence="1">Membrane</location>
        <topology evidence="1">Multi-pass membrane protein</topology>
    </subcellularLocation>
</comment>
<dbReference type="GO" id="GO:0017004">
    <property type="term" value="P:cytochrome complex assembly"/>
    <property type="evidence" value="ECO:0007669"/>
    <property type="project" value="UniProtKB-KW"/>
</dbReference>
<dbReference type="Proteomes" id="UP000018895">
    <property type="component" value="Unassembled WGS sequence"/>
</dbReference>
<feature type="transmembrane region" description="Helical" evidence="6">
    <location>
        <begin position="216"/>
        <end position="234"/>
    </location>
</feature>
<dbReference type="InterPro" id="IPR007816">
    <property type="entry name" value="ResB-like_domain"/>
</dbReference>
<dbReference type="AlphaFoldDB" id="W4QA96"/>
<comment type="caution">
    <text evidence="8">The sequence shown here is derived from an EMBL/GenBank/DDBJ whole genome shotgun (WGS) entry which is preliminary data.</text>
</comment>
<feature type="transmembrane region" description="Helical" evidence="6">
    <location>
        <begin position="124"/>
        <end position="146"/>
    </location>
</feature>
<keyword evidence="5 6" id="KW-0472">Membrane</keyword>
<dbReference type="PANTHER" id="PTHR31566">
    <property type="entry name" value="CYTOCHROME C BIOGENESIS PROTEIN CCS1, CHLOROPLASTIC"/>
    <property type="match status" value="1"/>
</dbReference>
<evidence type="ECO:0000256" key="1">
    <source>
        <dbReference type="ARBA" id="ARBA00004141"/>
    </source>
</evidence>
<evidence type="ECO:0000256" key="6">
    <source>
        <dbReference type="SAM" id="Phobius"/>
    </source>
</evidence>
<name>W4QA96_9BACI</name>
<accession>W4QA96</accession>
<evidence type="ECO:0000256" key="4">
    <source>
        <dbReference type="ARBA" id="ARBA00022989"/>
    </source>
</evidence>
<evidence type="ECO:0000259" key="7">
    <source>
        <dbReference type="Pfam" id="PF05140"/>
    </source>
</evidence>
<dbReference type="STRING" id="1236971.JCM9152_299"/>
<feature type="transmembrane region" description="Helical" evidence="6">
    <location>
        <begin position="67"/>
        <end position="85"/>
    </location>
</feature>
<evidence type="ECO:0000313" key="9">
    <source>
        <dbReference type="Proteomes" id="UP000018895"/>
    </source>
</evidence>
<keyword evidence="2 6" id="KW-0812">Transmembrane</keyword>
<proteinExistence type="predicted"/>
<dbReference type="InterPro" id="IPR023494">
    <property type="entry name" value="Cyt_c_bgen_Ccs1/CcsB/ResB"/>
</dbReference>
<sequence>MSQMKCECGHLNQEGTQVCAACGNPIGDQNESTKLLDMKYEGVARRSQTYTTTIIDKVWMFFSSVKVGIWIIVITLIASSLGTIYPQEMYIPGGVSPTEHYETEYGFTGKLYYELGFHNLYGSWWYMLLVAALGVSILIASIDRFFPLYRALKNQRITKHRNFLKRQRLYGYTEVNNVDEKLQTIKKKLKKKKYNIREENGNLLAEKNRFARWGPYVNHIGLIIFLIGCMLRYFPGMYVDDHMWIREGEIAEVPHTNGQFHVENEQFIIEVYDEENELYREALNRAEGAIASNYQTDAVLYERQNSGIIGDDAELVEVERYPIRVNEPLTFSGFSLYQMDYKLNELSSMSFTLENKETGEQFGQLDVDLSSPEAVYDLGEGIMLRSVNISKIFI</sequence>
<dbReference type="PANTHER" id="PTHR31566:SF0">
    <property type="entry name" value="CYTOCHROME C BIOGENESIS PROTEIN CCS1, CHLOROPLASTIC"/>
    <property type="match status" value="1"/>
</dbReference>
<evidence type="ECO:0000256" key="3">
    <source>
        <dbReference type="ARBA" id="ARBA00022748"/>
    </source>
</evidence>
<reference evidence="8" key="1">
    <citation type="journal article" date="2014" name="Genome Announc.">
        <title>Draft Genome Sequences of Three Alkaliphilic Bacillus Strains, Bacillus wakoensis JCM 9140T, Bacillus akibai JCM 9157T, and Bacillus hemicellulosilyticus JCM 9152T.</title>
        <authorList>
            <person name="Yuki M."/>
            <person name="Oshima K."/>
            <person name="Suda W."/>
            <person name="Oshida Y."/>
            <person name="Kitamura K."/>
            <person name="Iida T."/>
            <person name="Hattori M."/>
            <person name="Ohkuma M."/>
        </authorList>
    </citation>
    <scope>NUCLEOTIDE SEQUENCE [LARGE SCALE GENOMIC DNA]</scope>
    <source>
        <strain evidence="8">JCM 9152</strain>
    </source>
</reference>
<dbReference type="EMBL" id="BAUU01000002">
    <property type="protein sequence ID" value="GAE28961.1"/>
    <property type="molecule type" value="Genomic_DNA"/>
</dbReference>
<keyword evidence="4 6" id="KW-1133">Transmembrane helix</keyword>
<gene>
    <name evidence="8" type="ORF">JCM9152_299</name>
</gene>
<feature type="domain" description="ResB-like" evidence="7">
    <location>
        <begin position="65"/>
        <end position="370"/>
    </location>
</feature>
<keyword evidence="9" id="KW-1185">Reference proteome</keyword>
<keyword evidence="3" id="KW-0201">Cytochrome c-type biogenesis</keyword>
<evidence type="ECO:0000313" key="8">
    <source>
        <dbReference type="EMBL" id="GAE28961.1"/>
    </source>
</evidence>